<dbReference type="RefSeq" id="WP_275086453.1">
    <property type="nucleotide sequence ID" value="NZ_JAKJQX010000001.1"/>
</dbReference>
<reference evidence="1" key="1">
    <citation type="submission" date="2023-12" db="EMBL/GenBank/DDBJ databases">
        <title>'Antibacterial potential of Stenotrophomonas maltophilia cystic fibrosis isolates' (manuscript under preparation).</title>
        <authorList>
            <person name="Crisan C.V."/>
            <person name="Pettis M."/>
            <person name="Goldberg J.B."/>
        </authorList>
    </citation>
    <scope>NUCLEOTIDE SEQUENCE</scope>
    <source>
        <strain evidence="1">CCV129</strain>
    </source>
</reference>
<sequence>MVLLYLLGWMLISMRTRLDTYVALLEGSIQEPEQSQPAPL</sequence>
<comment type="caution">
    <text evidence="1">The sequence shown here is derived from an EMBL/GenBank/DDBJ whole genome shotgun (WGS) entry which is preliminary data.</text>
</comment>
<evidence type="ECO:0000313" key="1">
    <source>
        <dbReference type="EMBL" id="MDZ5763519.1"/>
    </source>
</evidence>
<protein>
    <submittedName>
        <fullName evidence="1">Uncharacterized protein</fullName>
    </submittedName>
</protein>
<gene>
    <name evidence="1" type="ORF">U4I38_03430</name>
</gene>
<dbReference type="AlphaFoldDB" id="A0AAJ2THT9"/>
<dbReference type="EMBL" id="JAXRVB010000002">
    <property type="protein sequence ID" value="MDZ5763519.1"/>
    <property type="molecule type" value="Genomic_DNA"/>
</dbReference>
<name>A0AAJ2THT9_STEMA</name>
<evidence type="ECO:0000313" key="2">
    <source>
        <dbReference type="Proteomes" id="UP001288387"/>
    </source>
</evidence>
<accession>A0AAJ2THT9</accession>
<organism evidence="1 2">
    <name type="scientific">Stenotrophomonas maltophilia</name>
    <name type="common">Pseudomonas maltophilia</name>
    <name type="synonym">Xanthomonas maltophilia</name>
    <dbReference type="NCBI Taxonomy" id="40324"/>
    <lineage>
        <taxon>Bacteria</taxon>
        <taxon>Pseudomonadati</taxon>
        <taxon>Pseudomonadota</taxon>
        <taxon>Gammaproteobacteria</taxon>
        <taxon>Lysobacterales</taxon>
        <taxon>Lysobacteraceae</taxon>
        <taxon>Stenotrophomonas</taxon>
        <taxon>Stenotrophomonas maltophilia group</taxon>
    </lineage>
</organism>
<dbReference type="Proteomes" id="UP001288387">
    <property type="component" value="Unassembled WGS sequence"/>
</dbReference>
<proteinExistence type="predicted"/>